<reference evidence="12 13" key="1">
    <citation type="submission" date="2020-07" db="EMBL/GenBank/DDBJ databases">
        <title>Thermoactinomyces phylogeny.</title>
        <authorList>
            <person name="Dunlap C."/>
        </authorList>
    </citation>
    <scope>NUCLEOTIDE SEQUENCE [LARGE SCALE GENOMIC DNA]</scope>
    <source>
        <strain evidence="12 13">AMNI-1</strain>
    </source>
</reference>
<keyword evidence="5" id="KW-0547">Nucleotide-binding</keyword>
<dbReference type="PROSITE" id="PS51257">
    <property type="entry name" value="PROKAR_LIPOPROTEIN"/>
    <property type="match status" value="1"/>
</dbReference>
<feature type="transmembrane region" description="Helical" evidence="9">
    <location>
        <begin position="20"/>
        <end position="42"/>
    </location>
</feature>
<gene>
    <name evidence="12" type="primary">cydC</name>
    <name evidence="12" type="ORF">H2C83_00445</name>
</gene>
<dbReference type="RefSeq" id="WP_181736666.1">
    <property type="nucleotide sequence ID" value="NZ_JACEOL010000001.1"/>
</dbReference>
<dbReference type="GO" id="GO:0034040">
    <property type="term" value="F:ATPase-coupled lipid transmembrane transporter activity"/>
    <property type="evidence" value="ECO:0007669"/>
    <property type="project" value="TreeGrafter"/>
</dbReference>
<dbReference type="InterPro" id="IPR039421">
    <property type="entry name" value="Type_1_exporter"/>
</dbReference>
<evidence type="ECO:0000313" key="12">
    <source>
        <dbReference type="EMBL" id="MBA4600814.1"/>
    </source>
</evidence>
<evidence type="ECO:0000256" key="4">
    <source>
        <dbReference type="ARBA" id="ARBA00022692"/>
    </source>
</evidence>
<dbReference type="Gene3D" id="1.20.1560.10">
    <property type="entry name" value="ABC transporter type 1, transmembrane domain"/>
    <property type="match status" value="1"/>
</dbReference>
<sequence>MKREEWIGLYLRTHRFRFVLVIFLGLLTAGCASGLMFTSGYLISKASLRPENILMVYVPIVLVRAFGIGRAAVHYTERLVGHDTVLRILARMRVRLYRMLEPQALFIRSRYRTGDILGTLADDVEHLQDVYVRTIFPVSTAVVMYVLWVAFVGRFDLSFALLMALYLVILILVLPSVSLWITYRKRKQMKRGRNRLYQKLTDAVLGLSDWVISGRSQNFVQSYEADEAKVTSVENSLHRWINFRTFLGHLVVGVLVILTAGWAGQQFADGKLEGTLIAAFVLVIFPLMDVFLPISEAVERIPQYEDSLERIHSLRGMDSEALSAECKVSDQVLEEAQKQAHIRLENVSYRYEASDERSVSDLSLDIAQGKKVAVIGRSGAGKSTLLKLIQGVIVPEQGKATINGVSVDQFGSDIPKVIAVLNQRPHLFDTTVANNIRLGKPEATGEEIRKVAKQVKLDQLIESLPLGYDTPMLETGDRFSGGERQRIALARILLQDTPVVILDEPTVGLDPRTERDLLQTVFQTIQGKTLIWITHHLVGVEQMDEVVFIEDGRIEMRGSHEELLKKVPRYCHLYHLDRPILTDI</sequence>
<dbReference type="Proteomes" id="UP000538292">
    <property type="component" value="Unassembled WGS sequence"/>
</dbReference>
<evidence type="ECO:0000313" key="13">
    <source>
        <dbReference type="Proteomes" id="UP000538292"/>
    </source>
</evidence>
<dbReference type="Gene3D" id="3.40.50.300">
    <property type="entry name" value="P-loop containing nucleotide triphosphate hydrolases"/>
    <property type="match status" value="1"/>
</dbReference>
<comment type="subcellular location">
    <subcellularLocation>
        <location evidence="1">Cell membrane</location>
        <topology evidence="1">Multi-pass membrane protein</topology>
    </subcellularLocation>
</comment>
<feature type="transmembrane region" description="Helical" evidence="9">
    <location>
        <begin position="157"/>
        <end position="183"/>
    </location>
</feature>
<dbReference type="CDD" id="cd03247">
    <property type="entry name" value="ABCC_cytochrome_bd"/>
    <property type="match status" value="1"/>
</dbReference>
<dbReference type="InterPro" id="IPR014223">
    <property type="entry name" value="ABC_CydC/D"/>
</dbReference>
<dbReference type="GO" id="GO:0140359">
    <property type="term" value="F:ABC-type transporter activity"/>
    <property type="evidence" value="ECO:0007669"/>
    <property type="project" value="InterPro"/>
</dbReference>
<dbReference type="Pfam" id="PF00005">
    <property type="entry name" value="ABC_tran"/>
    <property type="match status" value="1"/>
</dbReference>
<dbReference type="GO" id="GO:0016887">
    <property type="term" value="F:ATP hydrolysis activity"/>
    <property type="evidence" value="ECO:0007669"/>
    <property type="project" value="InterPro"/>
</dbReference>
<dbReference type="PROSITE" id="PS50893">
    <property type="entry name" value="ABC_TRANSPORTER_2"/>
    <property type="match status" value="1"/>
</dbReference>
<accession>A0A7W2APC9</accession>
<protein>
    <submittedName>
        <fullName evidence="12">Thiol reductant ABC exporter subunit CydC</fullName>
    </submittedName>
</protein>
<dbReference type="SMART" id="SM00382">
    <property type="entry name" value="AAA"/>
    <property type="match status" value="1"/>
</dbReference>
<evidence type="ECO:0000256" key="9">
    <source>
        <dbReference type="SAM" id="Phobius"/>
    </source>
</evidence>
<organism evidence="12 13">
    <name type="scientific">Thermoactinomyces mirandus</name>
    <dbReference type="NCBI Taxonomy" id="2756294"/>
    <lineage>
        <taxon>Bacteria</taxon>
        <taxon>Bacillati</taxon>
        <taxon>Bacillota</taxon>
        <taxon>Bacilli</taxon>
        <taxon>Bacillales</taxon>
        <taxon>Thermoactinomycetaceae</taxon>
        <taxon>Thermoactinomyces</taxon>
    </lineage>
</organism>
<evidence type="ECO:0000259" key="10">
    <source>
        <dbReference type="PROSITE" id="PS50893"/>
    </source>
</evidence>
<dbReference type="InterPro" id="IPR003593">
    <property type="entry name" value="AAA+_ATPase"/>
</dbReference>
<dbReference type="Pfam" id="PF00664">
    <property type="entry name" value="ABC_membrane"/>
    <property type="match status" value="1"/>
</dbReference>
<dbReference type="FunFam" id="3.40.50.300:FF:000221">
    <property type="entry name" value="Multidrug ABC transporter ATP-binding protein"/>
    <property type="match status" value="1"/>
</dbReference>
<feature type="transmembrane region" description="Helical" evidence="9">
    <location>
        <begin position="246"/>
        <end position="264"/>
    </location>
</feature>
<dbReference type="GO" id="GO:0005524">
    <property type="term" value="F:ATP binding"/>
    <property type="evidence" value="ECO:0007669"/>
    <property type="project" value="UniProtKB-KW"/>
</dbReference>
<dbReference type="NCBIfam" id="TIGR02868">
    <property type="entry name" value="CydC"/>
    <property type="match status" value="1"/>
</dbReference>
<dbReference type="PANTHER" id="PTHR24221">
    <property type="entry name" value="ATP-BINDING CASSETTE SUB-FAMILY B"/>
    <property type="match status" value="1"/>
</dbReference>
<evidence type="ECO:0000256" key="7">
    <source>
        <dbReference type="ARBA" id="ARBA00022989"/>
    </source>
</evidence>
<feature type="transmembrane region" description="Helical" evidence="9">
    <location>
        <begin position="276"/>
        <end position="294"/>
    </location>
</feature>
<feature type="domain" description="ABC transporter" evidence="10">
    <location>
        <begin position="342"/>
        <end position="576"/>
    </location>
</feature>
<dbReference type="InterPro" id="IPR003439">
    <property type="entry name" value="ABC_transporter-like_ATP-bd"/>
</dbReference>
<feature type="transmembrane region" description="Helical" evidence="9">
    <location>
        <begin position="54"/>
        <end position="73"/>
    </location>
</feature>
<dbReference type="PROSITE" id="PS50929">
    <property type="entry name" value="ABC_TM1F"/>
    <property type="match status" value="1"/>
</dbReference>
<feature type="domain" description="ABC transmembrane type-1" evidence="11">
    <location>
        <begin position="19"/>
        <end position="303"/>
    </location>
</feature>
<evidence type="ECO:0000256" key="8">
    <source>
        <dbReference type="ARBA" id="ARBA00023136"/>
    </source>
</evidence>
<dbReference type="InterPro" id="IPR027417">
    <property type="entry name" value="P-loop_NTPase"/>
</dbReference>
<dbReference type="EMBL" id="JACEOL010000001">
    <property type="protein sequence ID" value="MBA4600814.1"/>
    <property type="molecule type" value="Genomic_DNA"/>
</dbReference>
<keyword evidence="4 9" id="KW-0812">Transmembrane</keyword>
<dbReference type="InterPro" id="IPR036640">
    <property type="entry name" value="ABC1_TM_sf"/>
</dbReference>
<proteinExistence type="predicted"/>
<keyword evidence="13" id="KW-1185">Reference proteome</keyword>
<comment type="caution">
    <text evidence="12">The sequence shown here is derived from an EMBL/GenBank/DDBJ whole genome shotgun (WGS) entry which is preliminary data.</text>
</comment>
<evidence type="ECO:0000256" key="6">
    <source>
        <dbReference type="ARBA" id="ARBA00022840"/>
    </source>
</evidence>
<keyword evidence="8 9" id="KW-0472">Membrane</keyword>
<dbReference type="SUPFAM" id="SSF52540">
    <property type="entry name" value="P-loop containing nucleoside triphosphate hydrolases"/>
    <property type="match status" value="1"/>
</dbReference>
<name>A0A7W2APC9_9BACL</name>
<keyword evidence="2" id="KW-0813">Transport</keyword>
<keyword evidence="6" id="KW-0067">ATP-binding</keyword>
<dbReference type="PROSITE" id="PS00211">
    <property type="entry name" value="ABC_TRANSPORTER_1"/>
    <property type="match status" value="1"/>
</dbReference>
<dbReference type="InterPro" id="IPR017871">
    <property type="entry name" value="ABC_transporter-like_CS"/>
</dbReference>
<dbReference type="GO" id="GO:0045454">
    <property type="term" value="P:cell redox homeostasis"/>
    <property type="evidence" value="ECO:0007669"/>
    <property type="project" value="InterPro"/>
</dbReference>
<dbReference type="GO" id="GO:0034775">
    <property type="term" value="P:glutathione transmembrane transport"/>
    <property type="evidence" value="ECO:0007669"/>
    <property type="project" value="InterPro"/>
</dbReference>
<feature type="transmembrane region" description="Helical" evidence="9">
    <location>
        <begin position="130"/>
        <end position="151"/>
    </location>
</feature>
<evidence type="ECO:0000256" key="2">
    <source>
        <dbReference type="ARBA" id="ARBA00022448"/>
    </source>
</evidence>
<evidence type="ECO:0000256" key="3">
    <source>
        <dbReference type="ARBA" id="ARBA00022475"/>
    </source>
</evidence>
<evidence type="ECO:0000256" key="1">
    <source>
        <dbReference type="ARBA" id="ARBA00004651"/>
    </source>
</evidence>
<dbReference type="SUPFAM" id="SSF90123">
    <property type="entry name" value="ABC transporter transmembrane region"/>
    <property type="match status" value="1"/>
</dbReference>
<dbReference type="GO" id="GO:0005886">
    <property type="term" value="C:plasma membrane"/>
    <property type="evidence" value="ECO:0007669"/>
    <property type="project" value="UniProtKB-SubCell"/>
</dbReference>
<dbReference type="InterPro" id="IPR011527">
    <property type="entry name" value="ABC1_TM_dom"/>
</dbReference>
<keyword evidence="3" id="KW-1003">Cell membrane</keyword>
<dbReference type="AlphaFoldDB" id="A0A7W2APC9"/>
<dbReference type="PANTHER" id="PTHR24221:SF653">
    <property type="entry name" value="TRANSPORT ATP-BINDING PROTEIN CYDC"/>
    <property type="match status" value="1"/>
</dbReference>
<evidence type="ECO:0000259" key="11">
    <source>
        <dbReference type="PROSITE" id="PS50929"/>
    </source>
</evidence>
<keyword evidence="7 9" id="KW-1133">Transmembrane helix</keyword>
<evidence type="ECO:0000256" key="5">
    <source>
        <dbReference type="ARBA" id="ARBA00022741"/>
    </source>
</evidence>